<feature type="domain" description="Peptidase M56" evidence="3">
    <location>
        <begin position="153"/>
        <end position="254"/>
    </location>
</feature>
<feature type="transmembrane region" description="Helical" evidence="2">
    <location>
        <begin position="87"/>
        <end position="106"/>
    </location>
</feature>
<keyword evidence="2" id="KW-0472">Membrane</keyword>
<evidence type="ECO:0000256" key="2">
    <source>
        <dbReference type="SAM" id="Phobius"/>
    </source>
</evidence>
<dbReference type="EMBL" id="CP071795">
    <property type="protein sequence ID" value="QTD38871.1"/>
    <property type="molecule type" value="Genomic_DNA"/>
</dbReference>
<sequence>MIIYLLKSATCLALLLFFYHFMLEKEKMHNFNRFHLLGSVFFSFLAPLTTFTTYVKPVVVNTVPKTIEDSFFVENTTPILIEESINFSQIILGIYLFIFAMLLFRFGRNLFKIIRKIGQNEKVNHGKATLVLVNDKILPHTFWNFIFINKNDFNDGKIEAELFTHELTHVTQKHTFDVLFIELLQAIFWINPLFIFLKKAIQLNHEFLADEKVINLYKNPFQYQHLLLNKAAWNNEYYLASNLNYSLTKKRLEMMTTQSSKTIIWLKKLAVMPLLAAFIFLFAERVEAQKVIVEEKEEPIETIYEQAVSKKKNKIETIYEQAYTNQDKKIETGFTKIKKQNYYYVKVDNNTKYYNKDGKLTNSSGKILSNRRAKASSVLPDNYITKTFYNGTVFCEFFDDKPELRIQLNKVLRELLKTSDKKNKSLKESNDKSKLDKKYIDSPIPSNSSSKQFIPKKLQFEPEESTKLEDLNTLKDSYLNDTIPQKPIASKKQMQEYKTLLTAGKKNNIYKQKNIVKMQNIYNSMSATQKKSVENVFEIVPPPPKPDWVYTYQRLASKVKRTDDNRKANLIYLKEIYNNKMSNKPELCNR</sequence>
<proteinExistence type="predicted"/>
<keyword evidence="5" id="KW-1185">Reference proteome</keyword>
<evidence type="ECO:0000256" key="1">
    <source>
        <dbReference type="SAM" id="MobiDB-lite"/>
    </source>
</evidence>
<dbReference type="Proteomes" id="UP000663935">
    <property type="component" value="Chromosome"/>
</dbReference>
<dbReference type="RefSeq" id="WP_207972985.1">
    <property type="nucleotide sequence ID" value="NZ_CP071795.1"/>
</dbReference>
<accession>A0ABX7SZD0</accession>
<dbReference type="InterPro" id="IPR052173">
    <property type="entry name" value="Beta-lactam_resp_regulator"/>
</dbReference>
<dbReference type="PANTHER" id="PTHR34978">
    <property type="entry name" value="POSSIBLE SENSOR-TRANSDUCER PROTEIN BLAR"/>
    <property type="match status" value="1"/>
</dbReference>
<dbReference type="Pfam" id="PF05569">
    <property type="entry name" value="Peptidase_M56"/>
    <property type="match status" value="1"/>
</dbReference>
<feature type="transmembrane region" description="Helical" evidence="2">
    <location>
        <begin position="6"/>
        <end position="22"/>
    </location>
</feature>
<keyword evidence="2" id="KW-1133">Transmembrane helix</keyword>
<dbReference type="InterPro" id="IPR008756">
    <property type="entry name" value="Peptidase_M56"/>
</dbReference>
<evidence type="ECO:0000259" key="3">
    <source>
        <dbReference type="Pfam" id="PF05569"/>
    </source>
</evidence>
<dbReference type="CDD" id="cd07341">
    <property type="entry name" value="M56_BlaR1_MecR1_like"/>
    <property type="match status" value="1"/>
</dbReference>
<reference evidence="4 5" key="1">
    <citation type="submission" date="2021-03" db="EMBL/GenBank/DDBJ databases">
        <title>Complete genome of Polaribacter_sp.G4M1.</title>
        <authorList>
            <person name="Jeong S.W."/>
            <person name="Bae J.W."/>
        </authorList>
    </citation>
    <scope>NUCLEOTIDE SEQUENCE [LARGE SCALE GENOMIC DNA]</scope>
    <source>
        <strain evidence="4 5">G4M1</strain>
    </source>
</reference>
<keyword evidence="2" id="KW-0812">Transmembrane</keyword>
<evidence type="ECO:0000313" key="5">
    <source>
        <dbReference type="Proteomes" id="UP000663935"/>
    </source>
</evidence>
<feature type="transmembrane region" description="Helical" evidence="2">
    <location>
        <begin position="34"/>
        <end position="55"/>
    </location>
</feature>
<evidence type="ECO:0000313" key="4">
    <source>
        <dbReference type="EMBL" id="QTD38871.1"/>
    </source>
</evidence>
<protein>
    <submittedName>
        <fullName evidence="4">M56 family metallopeptidase</fullName>
    </submittedName>
</protein>
<organism evidence="4 5">
    <name type="scientific">Polaribacter batillariae</name>
    <dbReference type="NCBI Taxonomy" id="2808900"/>
    <lineage>
        <taxon>Bacteria</taxon>
        <taxon>Pseudomonadati</taxon>
        <taxon>Bacteroidota</taxon>
        <taxon>Flavobacteriia</taxon>
        <taxon>Flavobacteriales</taxon>
        <taxon>Flavobacteriaceae</taxon>
    </lineage>
</organism>
<feature type="compositionally biased region" description="Basic and acidic residues" evidence="1">
    <location>
        <begin position="422"/>
        <end position="440"/>
    </location>
</feature>
<dbReference type="PANTHER" id="PTHR34978:SF3">
    <property type="entry name" value="SLR0241 PROTEIN"/>
    <property type="match status" value="1"/>
</dbReference>
<name>A0ABX7SZD0_9FLAO</name>
<feature type="region of interest" description="Disordered" evidence="1">
    <location>
        <begin position="422"/>
        <end position="454"/>
    </location>
</feature>
<feature type="transmembrane region" description="Helical" evidence="2">
    <location>
        <begin position="264"/>
        <end position="283"/>
    </location>
</feature>
<gene>
    <name evidence="4" type="ORF">JL193_06345</name>
</gene>